<gene>
    <name evidence="2" type="ORF">M9458_015541</name>
</gene>
<organism evidence="2 3">
    <name type="scientific">Cirrhinus mrigala</name>
    <name type="common">Mrigala</name>
    <dbReference type="NCBI Taxonomy" id="683832"/>
    <lineage>
        <taxon>Eukaryota</taxon>
        <taxon>Metazoa</taxon>
        <taxon>Chordata</taxon>
        <taxon>Craniata</taxon>
        <taxon>Vertebrata</taxon>
        <taxon>Euteleostomi</taxon>
        <taxon>Actinopterygii</taxon>
        <taxon>Neopterygii</taxon>
        <taxon>Teleostei</taxon>
        <taxon>Ostariophysi</taxon>
        <taxon>Cypriniformes</taxon>
        <taxon>Cyprinidae</taxon>
        <taxon>Labeoninae</taxon>
        <taxon>Labeonini</taxon>
        <taxon>Cirrhinus</taxon>
    </lineage>
</organism>
<dbReference type="InterPro" id="IPR042566">
    <property type="entry name" value="L1_C"/>
</dbReference>
<evidence type="ECO:0008006" key="4">
    <source>
        <dbReference type="Google" id="ProtNLM"/>
    </source>
</evidence>
<reference evidence="2 3" key="1">
    <citation type="submission" date="2024-05" db="EMBL/GenBank/DDBJ databases">
        <title>Genome sequencing and assembly of Indian major carp, Cirrhinus mrigala (Hamilton, 1822).</title>
        <authorList>
            <person name="Mohindra V."/>
            <person name="Chowdhury L.M."/>
            <person name="Lal K."/>
            <person name="Jena J.K."/>
        </authorList>
    </citation>
    <scope>NUCLEOTIDE SEQUENCE [LARGE SCALE GENOMIC DNA]</scope>
    <source>
        <strain evidence="2">CM1030</strain>
        <tissue evidence="2">Blood</tissue>
    </source>
</reference>
<proteinExistence type="predicted"/>
<dbReference type="InterPro" id="IPR004244">
    <property type="entry name" value="Transposase_22"/>
</dbReference>
<dbReference type="EMBL" id="JAMKFB020000007">
    <property type="protein sequence ID" value="KAL0188442.1"/>
    <property type="molecule type" value="Genomic_DNA"/>
</dbReference>
<keyword evidence="1" id="KW-0175">Coiled coil</keyword>
<dbReference type="Gene3D" id="3.30.250.20">
    <property type="entry name" value="L1 transposable element, C-terminal domain"/>
    <property type="match status" value="1"/>
</dbReference>
<evidence type="ECO:0000313" key="3">
    <source>
        <dbReference type="Proteomes" id="UP001529510"/>
    </source>
</evidence>
<dbReference type="PANTHER" id="PTHR11505">
    <property type="entry name" value="L1 TRANSPOSABLE ELEMENT-RELATED"/>
    <property type="match status" value="1"/>
</dbReference>
<feature type="coiled-coil region" evidence="1">
    <location>
        <begin position="69"/>
        <end position="96"/>
    </location>
</feature>
<evidence type="ECO:0000256" key="1">
    <source>
        <dbReference type="SAM" id="Coils"/>
    </source>
</evidence>
<keyword evidence="3" id="KW-1185">Reference proteome</keyword>
<dbReference type="AlphaFoldDB" id="A0ABD0QRK7"/>
<accession>A0ABD0QRK7</accession>
<name>A0ABD0QRK7_CIRMR</name>
<dbReference type="Proteomes" id="UP001529510">
    <property type="component" value="Unassembled WGS sequence"/>
</dbReference>
<comment type="caution">
    <text evidence="2">The sequence shown here is derived from an EMBL/GenBank/DDBJ whole genome shotgun (WGS) entry which is preliminary data.</text>
</comment>
<protein>
    <recommendedName>
        <fullName evidence="4">L1 transposable element RRM domain-containing protein</fullName>
    </recommendedName>
</protein>
<evidence type="ECO:0000313" key="2">
    <source>
        <dbReference type="EMBL" id="KAL0188442.1"/>
    </source>
</evidence>
<sequence length="258" mass="29276">MVDDSLSMTQLVSELAKQREVLREDMAALILNSVKPLHSSVDALHNTVNSFQSRLTSTEVIVGENFEWLVAAESTINSLKAQNSLLMERLDDLVNRSCRSNLLILNVPEGSESGKDPTIFVSEMLAEVMPEVFTSPPPLERAHHSLGPKPAAGNPARAFVMHFHRYRDRELALRWARQHEVKFKGVTLQVYPDLSNALIKKHAAFNPVKQALYKEGIRFRLLYPARLTVTFKEKSFIFETPDDANDFYEKQVLAQKEK</sequence>